<dbReference type="Proteomes" id="UP000830055">
    <property type="component" value="Chromosome"/>
</dbReference>
<name>A0ABN6M1Y4_9BACT</name>
<dbReference type="SUPFAM" id="SSF55811">
    <property type="entry name" value="Nudix"/>
    <property type="match status" value="1"/>
</dbReference>
<dbReference type="Gene3D" id="3.90.79.10">
    <property type="entry name" value="Nucleoside Triphosphate Pyrophosphohydrolase"/>
    <property type="match status" value="1"/>
</dbReference>
<dbReference type="RefSeq" id="WP_284153107.1">
    <property type="nucleotide sequence ID" value="NZ_AP025516.1"/>
</dbReference>
<protein>
    <recommendedName>
        <fullName evidence="3">NUDIX hydrolase</fullName>
    </recommendedName>
</protein>
<gene>
    <name evidence="1" type="ORF">DPPLL_03690</name>
</gene>
<evidence type="ECO:0008006" key="3">
    <source>
        <dbReference type="Google" id="ProtNLM"/>
    </source>
</evidence>
<dbReference type="EMBL" id="AP025516">
    <property type="protein sequence ID" value="BDD86004.1"/>
    <property type="molecule type" value="Genomic_DNA"/>
</dbReference>
<evidence type="ECO:0000313" key="1">
    <source>
        <dbReference type="EMBL" id="BDD86004.1"/>
    </source>
</evidence>
<accession>A0ABN6M1Y4</accession>
<evidence type="ECO:0000313" key="2">
    <source>
        <dbReference type="Proteomes" id="UP000830055"/>
    </source>
</evidence>
<dbReference type="CDD" id="cd03424">
    <property type="entry name" value="NUDIX_ADPRase_Nudt5_UGPPase_Nudt14"/>
    <property type="match status" value="1"/>
</dbReference>
<proteinExistence type="predicted"/>
<reference evidence="1 2" key="1">
    <citation type="submission" date="2022-01" db="EMBL/GenBank/DDBJ databases">
        <title>Desulfofustis limnae sp. nov., a novel mesophilic sulfate-reducing bacterium isolated from marsh soil.</title>
        <authorList>
            <person name="Watanabe M."/>
            <person name="Takahashi A."/>
            <person name="Kojima H."/>
            <person name="Fukui M."/>
        </authorList>
    </citation>
    <scope>NUCLEOTIDE SEQUENCE [LARGE SCALE GENOMIC DNA]</scope>
    <source>
        <strain evidence="1 2">PPLL</strain>
    </source>
</reference>
<keyword evidence="2" id="KW-1185">Reference proteome</keyword>
<sequence>MQAALRELREETGYGGGEAHLIGWVRPNPAIQDNICSTVLVEPVKKLGKPRFEDMEDIEVFTVSPTTALAMAAGGEIRHGLVLNALMFYAMHRGLPLPNKGSRAVENR</sequence>
<dbReference type="InterPro" id="IPR015797">
    <property type="entry name" value="NUDIX_hydrolase-like_dom_sf"/>
</dbReference>
<organism evidence="1 2">
    <name type="scientific">Desulfofustis limnaeus</name>
    <dbReference type="NCBI Taxonomy" id="2740163"/>
    <lineage>
        <taxon>Bacteria</taxon>
        <taxon>Pseudomonadati</taxon>
        <taxon>Thermodesulfobacteriota</taxon>
        <taxon>Desulfobulbia</taxon>
        <taxon>Desulfobulbales</taxon>
        <taxon>Desulfocapsaceae</taxon>
        <taxon>Desulfofustis</taxon>
    </lineage>
</organism>